<protein>
    <submittedName>
        <fullName evidence="1">Uncharacterized protein</fullName>
    </submittedName>
</protein>
<dbReference type="EMBL" id="BMDD01000004">
    <property type="protein sequence ID" value="GGH82564.1"/>
    <property type="molecule type" value="Genomic_DNA"/>
</dbReference>
<reference evidence="2" key="1">
    <citation type="journal article" date="2019" name="Int. J. Syst. Evol. Microbiol.">
        <title>The Global Catalogue of Microorganisms (GCM) 10K type strain sequencing project: providing services to taxonomists for standard genome sequencing and annotation.</title>
        <authorList>
            <consortium name="The Broad Institute Genomics Platform"/>
            <consortium name="The Broad Institute Genome Sequencing Center for Infectious Disease"/>
            <person name="Wu L."/>
            <person name="Ma J."/>
        </authorList>
    </citation>
    <scope>NUCLEOTIDE SEQUENCE [LARGE SCALE GENOMIC DNA]</scope>
    <source>
        <strain evidence="2">CCM 8702</strain>
    </source>
</reference>
<dbReference type="RefSeq" id="WP_172245676.1">
    <property type="nucleotide sequence ID" value="NZ_BMDD01000004.1"/>
</dbReference>
<sequence length="119" mass="13921">MTLSDDELMEYYIHTLNQCGLFLLDEEEGWIEYRIFEEFDTGAHTFLHPSNLERLRASGYIDQDTMRKSSELRGKIVSLQENGEWNIQAFRSSPNWPEVLRLCDEIKSSNPVWPHPSNG</sequence>
<proteinExistence type="predicted"/>
<organism evidence="1 2">
    <name type="scientific">Saccharibacillus endophyticus</name>
    <dbReference type="NCBI Taxonomy" id="2060666"/>
    <lineage>
        <taxon>Bacteria</taxon>
        <taxon>Bacillati</taxon>
        <taxon>Bacillota</taxon>
        <taxon>Bacilli</taxon>
        <taxon>Bacillales</taxon>
        <taxon>Paenibacillaceae</taxon>
        <taxon>Saccharibacillus</taxon>
    </lineage>
</organism>
<name>A0ABQ2A130_9BACL</name>
<comment type="caution">
    <text evidence="1">The sequence shown here is derived from an EMBL/GenBank/DDBJ whole genome shotgun (WGS) entry which is preliminary data.</text>
</comment>
<dbReference type="Proteomes" id="UP000605427">
    <property type="component" value="Unassembled WGS sequence"/>
</dbReference>
<accession>A0ABQ2A130</accession>
<gene>
    <name evidence="1" type="ORF">GCM10007362_34070</name>
</gene>
<keyword evidence="2" id="KW-1185">Reference proteome</keyword>
<evidence type="ECO:0000313" key="1">
    <source>
        <dbReference type="EMBL" id="GGH82564.1"/>
    </source>
</evidence>
<evidence type="ECO:0000313" key="2">
    <source>
        <dbReference type="Proteomes" id="UP000605427"/>
    </source>
</evidence>